<dbReference type="PANTHER" id="PTHR24260:SF132">
    <property type="entry name" value="PEPTIDASE S1 DOMAIN-CONTAINING PROTEIN"/>
    <property type="match status" value="1"/>
</dbReference>
<dbReference type="InterPro" id="IPR009003">
    <property type="entry name" value="Peptidase_S1_PA"/>
</dbReference>
<dbReference type="KEGG" id="nai:NECAME_08402"/>
<sequence length="198" mass="21991">MLSIGKDDHQKDLAKFSSFDLSCFCVIQKQERKEEKLEGKVHGTVYPHPEYNICKGENDIALIELEEDVSEKDAVSICVPDENEMLSGLLSAIGYGDNPYAKDPEKPALRVVDFENYIEDNGKIITIDRARSICPGDSGGPLFKKNKDGLTLVGIAFAITPECSKYNRGVCYGIGKWKTEFSRDDGTNFGEQHDTDVS</sequence>
<evidence type="ECO:0000313" key="3">
    <source>
        <dbReference type="EMBL" id="ETN81604.1"/>
    </source>
</evidence>
<dbReference type="OrthoDB" id="7754674at2759"/>
<evidence type="ECO:0000259" key="2">
    <source>
        <dbReference type="Pfam" id="PF00089"/>
    </source>
</evidence>
<dbReference type="AlphaFoldDB" id="W2TJ29"/>
<dbReference type="InterPro" id="IPR043504">
    <property type="entry name" value="Peptidase_S1_PA_chymotrypsin"/>
</dbReference>
<dbReference type="GO" id="GO:0006508">
    <property type="term" value="P:proteolysis"/>
    <property type="evidence" value="ECO:0007669"/>
    <property type="project" value="InterPro"/>
</dbReference>
<accession>W2TJ29</accession>
<dbReference type="Proteomes" id="UP000053676">
    <property type="component" value="Unassembled WGS sequence"/>
</dbReference>
<dbReference type="InterPro" id="IPR051333">
    <property type="entry name" value="CLIP_Serine_Protease"/>
</dbReference>
<dbReference type="Gene3D" id="2.40.10.10">
    <property type="entry name" value="Trypsin-like serine proteases"/>
    <property type="match status" value="1"/>
</dbReference>
<keyword evidence="4" id="KW-1185">Reference proteome</keyword>
<proteinExistence type="predicted"/>
<dbReference type="InterPro" id="IPR001314">
    <property type="entry name" value="Peptidase_S1A"/>
</dbReference>
<gene>
    <name evidence="3" type="ORF">NECAME_08402</name>
</gene>
<dbReference type="GO" id="GO:0004252">
    <property type="term" value="F:serine-type endopeptidase activity"/>
    <property type="evidence" value="ECO:0007669"/>
    <property type="project" value="InterPro"/>
</dbReference>
<dbReference type="EMBL" id="KI658687">
    <property type="protein sequence ID" value="ETN81604.1"/>
    <property type="molecule type" value="Genomic_DNA"/>
</dbReference>
<protein>
    <submittedName>
        <fullName evidence="3">Trypsin</fullName>
    </submittedName>
</protein>
<dbReference type="PANTHER" id="PTHR24260">
    <property type="match status" value="1"/>
</dbReference>
<reference evidence="4" key="1">
    <citation type="journal article" date="2014" name="Nat. Genet.">
        <title>Genome of the human hookworm Necator americanus.</title>
        <authorList>
            <person name="Tang Y.T."/>
            <person name="Gao X."/>
            <person name="Rosa B.A."/>
            <person name="Abubucker S."/>
            <person name="Hallsworth-Pepin K."/>
            <person name="Martin J."/>
            <person name="Tyagi R."/>
            <person name="Heizer E."/>
            <person name="Zhang X."/>
            <person name="Bhonagiri-Palsikar V."/>
            <person name="Minx P."/>
            <person name="Warren W.C."/>
            <person name="Wang Q."/>
            <person name="Zhan B."/>
            <person name="Hotez P.J."/>
            <person name="Sternberg P.W."/>
            <person name="Dougall A."/>
            <person name="Gaze S.T."/>
            <person name="Mulvenna J."/>
            <person name="Sotillo J."/>
            <person name="Ranganathan S."/>
            <person name="Rabelo E.M."/>
            <person name="Wilson R.K."/>
            <person name="Felgner P.L."/>
            <person name="Bethony J."/>
            <person name="Hawdon J.M."/>
            <person name="Gasser R.B."/>
            <person name="Loukas A."/>
            <person name="Mitreva M."/>
        </authorList>
    </citation>
    <scope>NUCLEOTIDE SEQUENCE [LARGE SCALE GENOMIC DNA]</scope>
</reference>
<dbReference type="PRINTS" id="PR00722">
    <property type="entry name" value="CHYMOTRYPSIN"/>
</dbReference>
<dbReference type="Pfam" id="PF00089">
    <property type="entry name" value="Trypsin"/>
    <property type="match status" value="1"/>
</dbReference>
<dbReference type="SUPFAM" id="SSF50494">
    <property type="entry name" value="Trypsin-like serine proteases"/>
    <property type="match status" value="1"/>
</dbReference>
<name>W2TJ29_NECAM</name>
<organism evidence="3 4">
    <name type="scientific">Necator americanus</name>
    <name type="common">Human hookworm</name>
    <dbReference type="NCBI Taxonomy" id="51031"/>
    <lineage>
        <taxon>Eukaryota</taxon>
        <taxon>Metazoa</taxon>
        <taxon>Ecdysozoa</taxon>
        <taxon>Nematoda</taxon>
        <taxon>Chromadorea</taxon>
        <taxon>Rhabditida</taxon>
        <taxon>Rhabditina</taxon>
        <taxon>Rhabditomorpha</taxon>
        <taxon>Strongyloidea</taxon>
        <taxon>Ancylostomatidae</taxon>
        <taxon>Bunostominae</taxon>
        <taxon>Necator</taxon>
    </lineage>
</organism>
<dbReference type="InterPro" id="IPR033116">
    <property type="entry name" value="TRYPSIN_SER"/>
</dbReference>
<keyword evidence="1" id="KW-1015">Disulfide bond</keyword>
<evidence type="ECO:0000313" key="4">
    <source>
        <dbReference type="Proteomes" id="UP000053676"/>
    </source>
</evidence>
<dbReference type="InterPro" id="IPR001254">
    <property type="entry name" value="Trypsin_dom"/>
</dbReference>
<feature type="domain" description="Peptidase S1" evidence="2">
    <location>
        <begin position="28"/>
        <end position="171"/>
    </location>
</feature>
<dbReference type="PROSITE" id="PS00135">
    <property type="entry name" value="TRYPSIN_SER"/>
    <property type="match status" value="1"/>
</dbReference>
<evidence type="ECO:0000256" key="1">
    <source>
        <dbReference type="ARBA" id="ARBA00023157"/>
    </source>
</evidence>